<organism evidence="2 3">
    <name type="scientific">Candidatus Lokiarchaeum ossiferum</name>
    <dbReference type="NCBI Taxonomy" id="2951803"/>
    <lineage>
        <taxon>Archaea</taxon>
        <taxon>Promethearchaeati</taxon>
        <taxon>Promethearchaeota</taxon>
        <taxon>Promethearchaeia</taxon>
        <taxon>Promethearchaeales</taxon>
        <taxon>Promethearchaeaceae</taxon>
        <taxon>Candidatus Lokiarchaeum</taxon>
    </lineage>
</organism>
<dbReference type="InterPro" id="IPR006047">
    <property type="entry name" value="GH13_cat_dom"/>
</dbReference>
<dbReference type="SUPFAM" id="SSF51445">
    <property type="entry name" value="(Trans)glycosidases"/>
    <property type="match status" value="1"/>
</dbReference>
<dbReference type="Gene3D" id="3.20.20.80">
    <property type="entry name" value="Glycosidases"/>
    <property type="match status" value="2"/>
</dbReference>
<reference evidence="2" key="1">
    <citation type="submission" date="2022-09" db="EMBL/GenBank/DDBJ databases">
        <title>Actin cytoskeleton and complex cell architecture in an #Asgard archaeon.</title>
        <authorList>
            <person name="Ponce Toledo R.I."/>
            <person name="Schleper C."/>
            <person name="Rodrigues Oliveira T."/>
            <person name="Wollweber F."/>
            <person name="Xu J."/>
            <person name="Rittmann S."/>
            <person name="Klingl A."/>
            <person name="Pilhofer M."/>
        </authorList>
    </citation>
    <scope>NUCLEOTIDE SEQUENCE</scope>
    <source>
        <strain evidence="2">B-35</strain>
    </source>
</reference>
<dbReference type="InterPro" id="IPR017853">
    <property type="entry name" value="GH"/>
</dbReference>
<protein>
    <recommendedName>
        <fullName evidence="1">Glycosyl hydrolase family 13 catalytic domain-containing protein</fullName>
    </recommendedName>
</protein>
<keyword evidence="3" id="KW-1185">Reference proteome</keyword>
<dbReference type="Pfam" id="PF00128">
    <property type="entry name" value="Alpha-amylase"/>
    <property type="match status" value="1"/>
</dbReference>
<dbReference type="PANTHER" id="PTHR47786">
    <property type="entry name" value="ALPHA-1,4-GLUCAN:MALTOSE-1-PHOSPHATE MALTOSYLTRANSFERASE"/>
    <property type="match status" value="1"/>
</dbReference>
<dbReference type="Proteomes" id="UP001208689">
    <property type="component" value="Chromosome"/>
</dbReference>
<evidence type="ECO:0000313" key="3">
    <source>
        <dbReference type="Proteomes" id="UP001208689"/>
    </source>
</evidence>
<feature type="domain" description="Glycosyl hydrolase family 13 catalytic" evidence="1">
    <location>
        <begin position="308"/>
        <end position="695"/>
    </location>
</feature>
<accession>A0ABY6HYU5</accession>
<name>A0ABY6HYU5_9ARCH</name>
<dbReference type="EMBL" id="CP104013">
    <property type="protein sequence ID" value="UYP47746.1"/>
    <property type="molecule type" value="Genomic_DNA"/>
</dbReference>
<dbReference type="PANTHER" id="PTHR47786:SF2">
    <property type="entry name" value="GLYCOSYL HYDROLASE FAMILY 13 CATALYTIC DOMAIN-CONTAINING PROTEIN"/>
    <property type="match status" value="1"/>
</dbReference>
<sequence>MKISRHARDKYQFHEEYFAENGDALFSGDVHKVRKFVQQLNQKRDLISYPELAAKTSDVYTLTLISEIKGYVYQLYLDQIQNSNLAQELYEHLEKEFDSKTLLECTKSLIEEFPPDPVYKNQIESEKFLEMEENGIKNNIKYLPGFIELWLINSNPAFSQYMELYDDENLEKRTQYLAIVENIRTFMESKPKFTFSGTNIIDTLRNPELKSPHSIRDQLKYIQENWSEFIGKWGYLVLTGMDLIQEEEKMRGFGPGKIQPMDFYGLDIENYTADSAWMPNVIMVAKNAYVWLGQLSKQYNREIIYLNQIPNEELDQLVKWGFTSLWLIGLWERSPASKTIKNWCGNSDAEASAYSLYDYEIAADLGGYLAYQDLKDRASQRGLRLASDMVPNHTGIDSKWMRDHPDWYVQLPYPPFPSYQYSGADLCGDSNIGVYLEDKYFSRTDAAVSFKRVDFRSGDTRYIYHGNDGTSMPWNDTAQLNFLNPEVREAVIQKILDVARMFPIIRFDAAMTLTRKHFQRLWFPEPGTGGDIPSRAGMGMTKEEFMKKVPEEFWREVVERIRTEVPDTLLLAEAFWLLEGFFVRTLGMHRVYNSIFMNALRDEENSLYRGSIKKALEFDRRMLQRFVNFMNNPDEETASVQFGTGEKYFGICLLLVTMPGLPMFGHGQVQGYKEKYGMEFRRAYWDETEDRALLHHHEQTIFPIMQKRYLFAQADNYYLYDFWAGNVVNEDVYAFSNMVGNERGFVVYNNRYSETSGYVKNSVGYNENGIILQKELASAMNIPREGYSIFKDYMSKLEYIRKNQEIQDKGLYFELKPYQSMCFLEWKSVQDNEFSHYSQLYNMLGGKGVHSIDDALKEMVYKPILTPFRELFNAGLLKQILVEKTSFIEIKPKIEHQLKLLINETRRFVGLDSNGDALVLEILNKLHNFIEFAQNPPSLDNVDDLTPSTHAKWAMFFGWVLTRELGKVKNPTDFSLLSRSWVEEWHLGSVIHWVLGEICQENEKIEEYIYLLKILIGYQNWDTVLDSQKANLSYFSLKPLLSDPEVQNFLGFNRYQESLWFNEERMRELLKGLFMVSYLKNYSEDHLHPNPVLVKIYQKWKESVLKSKFKLASFIDNIKNGNN</sequence>
<dbReference type="SMART" id="SM00642">
    <property type="entry name" value="Aamy"/>
    <property type="match status" value="1"/>
</dbReference>
<proteinExistence type="predicted"/>
<evidence type="ECO:0000259" key="1">
    <source>
        <dbReference type="SMART" id="SM00642"/>
    </source>
</evidence>
<gene>
    <name evidence="2" type="ORF">NEF87_004031</name>
</gene>
<evidence type="ECO:0000313" key="2">
    <source>
        <dbReference type="EMBL" id="UYP47746.1"/>
    </source>
</evidence>